<reference evidence="3 4" key="1">
    <citation type="submission" date="2020-12" db="EMBL/GenBank/DDBJ databases">
        <title>Halosimplex halophilum sp. nov. and Halosimplex salinum sp. nov., two new members of the genus Halosimplex.</title>
        <authorList>
            <person name="Cui H.L."/>
        </authorList>
    </citation>
    <scope>NUCLEOTIDE SEQUENCE [LARGE SCALE GENOMIC DNA]</scope>
    <source>
        <strain evidence="3 4">YGH94</strain>
    </source>
</reference>
<feature type="compositionally biased region" description="Acidic residues" evidence="1">
    <location>
        <begin position="84"/>
        <end position="102"/>
    </location>
</feature>
<dbReference type="EMBL" id="CP065856">
    <property type="protein sequence ID" value="QPV64562.1"/>
    <property type="molecule type" value="Genomic_DNA"/>
</dbReference>
<accession>A0A7U3WAB7</accession>
<keyword evidence="2" id="KW-0472">Membrane</keyword>
<evidence type="ECO:0000313" key="3">
    <source>
        <dbReference type="EMBL" id="QPV64562.1"/>
    </source>
</evidence>
<dbReference type="AlphaFoldDB" id="A0A7U3WAB7"/>
<organism evidence="3 4">
    <name type="scientific">Halosimplex litoreum</name>
    <dbReference type="NCBI Taxonomy" id="1198301"/>
    <lineage>
        <taxon>Archaea</taxon>
        <taxon>Methanobacteriati</taxon>
        <taxon>Methanobacteriota</taxon>
        <taxon>Stenosarchaea group</taxon>
        <taxon>Halobacteria</taxon>
        <taxon>Halobacteriales</taxon>
        <taxon>Haloarculaceae</taxon>
        <taxon>Halosimplex</taxon>
    </lineage>
</organism>
<gene>
    <name evidence="3" type="ORF">I7X12_08095</name>
</gene>
<dbReference type="RefSeq" id="WP_198063330.1">
    <property type="nucleotide sequence ID" value="NZ_CP065856.1"/>
</dbReference>
<keyword evidence="4" id="KW-1185">Reference proteome</keyword>
<evidence type="ECO:0000313" key="4">
    <source>
        <dbReference type="Proteomes" id="UP000595001"/>
    </source>
</evidence>
<keyword evidence="2" id="KW-1133">Transmembrane helix</keyword>
<feature type="region of interest" description="Disordered" evidence="1">
    <location>
        <begin position="64"/>
        <end position="117"/>
    </location>
</feature>
<feature type="transmembrane region" description="Helical" evidence="2">
    <location>
        <begin position="39"/>
        <end position="60"/>
    </location>
</feature>
<dbReference type="OrthoDB" id="242295at2157"/>
<dbReference type="KEGG" id="hlt:I7X12_08095"/>
<protein>
    <submittedName>
        <fullName evidence="3">Uncharacterized protein</fullName>
    </submittedName>
</protein>
<name>A0A7U3WAB7_9EURY</name>
<proteinExistence type="predicted"/>
<sequence length="117" mass="11552">MDDSAALRLTLRRCTAVVVVGLGLIAANTHPYGPSNGFGYPLAYLAVGYLALSFLVGFFGRGAESADSARGPPSGGDGGGNGGDDADSDDGTDADGGDSDGDGSERPPTATVGGGRW</sequence>
<feature type="compositionally biased region" description="Gly residues" evidence="1">
    <location>
        <begin position="73"/>
        <end position="83"/>
    </location>
</feature>
<evidence type="ECO:0000256" key="1">
    <source>
        <dbReference type="SAM" id="MobiDB-lite"/>
    </source>
</evidence>
<keyword evidence="2" id="KW-0812">Transmembrane</keyword>
<dbReference type="Proteomes" id="UP000595001">
    <property type="component" value="Chromosome"/>
</dbReference>
<dbReference type="GeneID" id="60588446"/>
<evidence type="ECO:0000256" key="2">
    <source>
        <dbReference type="SAM" id="Phobius"/>
    </source>
</evidence>